<evidence type="ECO:0000313" key="8">
    <source>
        <dbReference type="Proteomes" id="UP000663722"/>
    </source>
</evidence>
<keyword evidence="6" id="KW-0511">Multifunctional enzyme</keyword>
<comment type="subcellular location">
    <subcellularLocation>
        <location evidence="6">Cytoplasm</location>
    </subcellularLocation>
</comment>
<comment type="function">
    <text evidence="6">Catalyzes two activities which are involved in the cyclic version of arginine biosynthesis: the synthesis of N-acetylglutamate from glutamate and acetyl-CoA as the acetyl donor, and of ornithine by transacetylation between N(2)-acetylornithine and glutamate.</text>
</comment>
<feature type="binding site" evidence="6">
    <location>
        <position position="180"/>
    </location>
    <ligand>
        <name>substrate</name>
    </ligand>
</feature>
<protein>
    <recommendedName>
        <fullName evidence="6">Arginine biosynthesis bifunctional protein ArgJ</fullName>
    </recommendedName>
    <domain>
        <recommendedName>
            <fullName evidence="6">Glutamate N-acetyltransferase</fullName>
            <ecNumber evidence="6">2.3.1.35</ecNumber>
        </recommendedName>
        <alternativeName>
            <fullName evidence="6">Ornithine acetyltransferase</fullName>
            <shortName evidence="6">OATase</shortName>
        </alternativeName>
        <alternativeName>
            <fullName evidence="6">Ornithine transacetylase</fullName>
        </alternativeName>
    </domain>
    <domain>
        <recommendedName>
            <fullName evidence="6">Amino-acid acetyltransferase</fullName>
            <ecNumber evidence="6">2.3.1.1</ecNumber>
        </recommendedName>
        <alternativeName>
            <fullName evidence="6">N-acetylglutamate synthase</fullName>
            <shortName evidence="6">AGSase</shortName>
        </alternativeName>
    </domain>
    <component>
        <recommendedName>
            <fullName evidence="6">Arginine biosynthesis bifunctional protein ArgJ alpha chain</fullName>
        </recommendedName>
    </component>
    <component>
        <recommendedName>
            <fullName evidence="6">Arginine biosynthesis bifunctional protein ArgJ beta chain</fullName>
        </recommendedName>
    </component>
</protein>
<organism evidence="7 8">
    <name type="scientific">Desulfonema magnum</name>
    <dbReference type="NCBI Taxonomy" id="45655"/>
    <lineage>
        <taxon>Bacteria</taxon>
        <taxon>Pseudomonadati</taxon>
        <taxon>Thermodesulfobacteriota</taxon>
        <taxon>Desulfobacteria</taxon>
        <taxon>Desulfobacterales</taxon>
        <taxon>Desulfococcaceae</taxon>
        <taxon>Desulfonema</taxon>
    </lineage>
</organism>
<dbReference type="PANTHER" id="PTHR23100">
    <property type="entry name" value="ARGININE BIOSYNTHESIS BIFUNCTIONAL PROTEIN ARGJ"/>
    <property type="match status" value="1"/>
</dbReference>
<keyword evidence="3 6" id="KW-0808">Transferase</keyword>
<dbReference type="GO" id="GO:0006526">
    <property type="term" value="P:L-arginine biosynthetic process"/>
    <property type="evidence" value="ECO:0007669"/>
    <property type="project" value="UniProtKB-UniRule"/>
</dbReference>
<evidence type="ECO:0000256" key="1">
    <source>
        <dbReference type="ARBA" id="ARBA00006774"/>
    </source>
</evidence>
<comment type="catalytic activity">
    <reaction evidence="6">
        <text>N(2)-acetyl-L-ornithine + L-glutamate = N-acetyl-L-glutamate + L-ornithine</text>
        <dbReference type="Rhea" id="RHEA:15349"/>
        <dbReference type="ChEBI" id="CHEBI:29985"/>
        <dbReference type="ChEBI" id="CHEBI:44337"/>
        <dbReference type="ChEBI" id="CHEBI:46911"/>
        <dbReference type="ChEBI" id="CHEBI:57805"/>
        <dbReference type="EC" id="2.3.1.35"/>
    </reaction>
</comment>
<dbReference type="KEGG" id="dmm:dnm_019240"/>
<comment type="pathway">
    <text evidence="6">Amino-acid biosynthesis; L-arginine biosynthesis; N(2)-acetyl-L-ornithine from L-glutamate: step 1/4.</text>
</comment>
<dbReference type="EMBL" id="CP061800">
    <property type="protein sequence ID" value="QTA85907.1"/>
    <property type="molecule type" value="Genomic_DNA"/>
</dbReference>
<feature type="binding site" evidence="6">
    <location>
        <position position="388"/>
    </location>
    <ligand>
        <name>substrate</name>
    </ligand>
</feature>
<dbReference type="CDD" id="cd02152">
    <property type="entry name" value="OAT"/>
    <property type="match status" value="1"/>
</dbReference>
<evidence type="ECO:0000313" key="7">
    <source>
        <dbReference type="EMBL" id="QTA85907.1"/>
    </source>
</evidence>
<feature type="binding site" evidence="6">
    <location>
        <position position="382"/>
    </location>
    <ligand>
        <name>substrate</name>
    </ligand>
</feature>
<feature type="active site" description="Nucleophile" evidence="6">
    <location>
        <position position="180"/>
    </location>
</feature>
<dbReference type="PANTHER" id="PTHR23100:SF0">
    <property type="entry name" value="ARGININE BIOSYNTHESIS BIFUNCTIONAL PROTEIN ARGJ, MITOCHONDRIAL"/>
    <property type="match status" value="1"/>
</dbReference>
<gene>
    <name evidence="6 7" type="primary">argJ</name>
    <name evidence="7" type="ORF">dnm_019240</name>
</gene>
<dbReference type="AlphaFoldDB" id="A0A975BIA5"/>
<dbReference type="Proteomes" id="UP000663722">
    <property type="component" value="Chromosome"/>
</dbReference>
<feature type="chain" id="PRO_5038203785" description="Arginine biosynthesis bifunctional protein ArgJ alpha chain" evidence="6">
    <location>
        <begin position="1"/>
        <end position="179"/>
    </location>
</feature>
<sequence>MKLHEKAIMPKGFKCASKNCGLKDKGNDLSVFYSEVRANAAGIFTKNKFPGCPVILGREIIKNGLLRAIIVNSKVSNVGTGRQGIENARRMAIAVSKEFSVPQNEVIMSSTGVIAKPLPIEQIEKGVKGISKLLNDDPIAGAEGIMTTDTYPKALSVSVDDAVITIIGKGAGMIEPNMATMLVYILTDAEMETPVLDDMLRKAADKSFNMLSVDTDTSTSDTCLIMANGLAGKVDEKRFSETLQFACIEMTKMLARDGEGATKLLLANILGAKTEDEAKFIAKAIINSPLVKTMAYGADPNIGRILMAIGKCTACEIQPEKIEIKVNNKLIYLNEARVDFDEAEVRKLLSGDYVEITANLNVGTGQATAYGCDLTEGYIEENAAYYSS</sequence>
<dbReference type="InterPro" id="IPR042195">
    <property type="entry name" value="ArgJ_beta_C"/>
</dbReference>
<dbReference type="Gene3D" id="3.60.70.12">
    <property type="entry name" value="L-amino peptidase D-ALA esterase/amidase"/>
    <property type="match status" value="1"/>
</dbReference>
<dbReference type="GO" id="GO:0004042">
    <property type="term" value="F:L-glutamate N-acetyltransferase activity"/>
    <property type="evidence" value="ECO:0007669"/>
    <property type="project" value="UniProtKB-UniRule"/>
</dbReference>
<evidence type="ECO:0000256" key="2">
    <source>
        <dbReference type="ARBA" id="ARBA00011475"/>
    </source>
</evidence>
<evidence type="ECO:0000256" key="3">
    <source>
        <dbReference type="ARBA" id="ARBA00022679"/>
    </source>
</evidence>
<comment type="similarity">
    <text evidence="1 6">Belongs to the ArgJ family.</text>
</comment>
<dbReference type="EC" id="2.3.1.35" evidence="6"/>
<name>A0A975BIA5_9BACT</name>
<dbReference type="SUPFAM" id="SSF56266">
    <property type="entry name" value="DmpA/ArgJ-like"/>
    <property type="match status" value="1"/>
</dbReference>
<evidence type="ECO:0000256" key="6">
    <source>
        <dbReference type="HAMAP-Rule" id="MF_01106"/>
    </source>
</evidence>
<comment type="catalytic activity">
    <reaction evidence="6">
        <text>L-glutamate + acetyl-CoA = N-acetyl-L-glutamate + CoA + H(+)</text>
        <dbReference type="Rhea" id="RHEA:24292"/>
        <dbReference type="ChEBI" id="CHEBI:15378"/>
        <dbReference type="ChEBI" id="CHEBI:29985"/>
        <dbReference type="ChEBI" id="CHEBI:44337"/>
        <dbReference type="ChEBI" id="CHEBI:57287"/>
        <dbReference type="ChEBI" id="CHEBI:57288"/>
        <dbReference type="EC" id="2.3.1.1"/>
    </reaction>
</comment>
<feature type="site" description="Involved in the stabilization of negative charge on the oxyanion by the formation of the oxyanion hole" evidence="6">
    <location>
        <position position="112"/>
    </location>
</feature>
<keyword evidence="4 6" id="KW-0068">Autocatalytic cleavage</keyword>
<dbReference type="GO" id="GO:0006592">
    <property type="term" value="P:ornithine biosynthetic process"/>
    <property type="evidence" value="ECO:0007669"/>
    <property type="project" value="TreeGrafter"/>
</dbReference>
<keyword evidence="5 6" id="KW-0012">Acyltransferase</keyword>
<comment type="pathway">
    <text evidence="6">Amino-acid biosynthesis; L-arginine biosynthesis; L-ornithine and N-acetyl-L-glutamate from L-glutamate and N(2)-acetyl-L-ornithine (cyclic): step 1/1.</text>
</comment>
<dbReference type="InterPro" id="IPR002813">
    <property type="entry name" value="Arg_biosynth_ArgJ"/>
</dbReference>
<dbReference type="EC" id="2.3.1.1" evidence="6"/>
<evidence type="ECO:0000256" key="4">
    <source>
        <dbReference type="ARBA" id="ARBA00022813"/>
    </source>
</evidence>
<keyword evidence="6" id="KW-0963">Cytoplasm</keyword>
<evidence type="ECO:0000256" key="5">
    <source>
        <dbReference type="ARBA" id="ARBA00023315"/>
    </source>
</evidence>
<feature type="site" description="Cleavage; by autolysis" evidence="6">
    <location>
        <begin position="179"/>
        <end position="180"/>
    </location>
</feature>
<dbReference type="InterPro" id="IPR016117">
    <property type="entry name" value="ArgJ-like_dom_sf"/>
</dbReference>
<reference evidence="7" key="1">
    <citation type="journal article" date="2021" name="Microb. Physiol.">
        <title>Proteogenomic Insights into the Physiology of Marine, Sulfate-Reducing, Filamentous Desulfonema limicola and Desulfonema magnum.</title>
        <authorList>
            <person name="Schnaars V."/>
            <person name="Wohlbrand L."/>
            <person name="Scheve S."/>
            <person name="Hinrichs C."/>
            <person name="Reinhardt R."/>
            <person name="Rabus R."/>
        </authorList>
    </citation>
    <scope>NUCLEOTIDE SEQUENCE</scope>
    <source>
        <strain evidence="7">4be13</strain>
    </source>
</reference>
<keyword evidence="6" id="KW-0055">Arginine biosynthesis</keyword>
<feature type="binding site" evidence="6">
    <location>
        <position position="147"/>
    </location>
    <ligand>
        <name>substrate</name>
    </ligand>
</feature>
<comment type="subunit">
    <text evidence="2 6">Heterotetramer of two alpha and two beta chains.</text>
</comment>
<dbReference type="HAMAP" id="MF_01106">
    <property type="entry name" value="ArgJ"/>
    <property type="match status" value="1"/>
</dbReference>
<feature type="binding site" evidence="6">
    <location>
        <position position="169"/>
    </location>
    <ligand>
        <name>substrate</name>
    </ligand>
</feature>
<feature type="chain" id="PRO_5038203786" description="Arginine biosynthesis bifunctional protein ArgJ beta chain" evidence="6">
    <location>
        <begin position="180"/>
        <end position="388"/>
    </location>
</feature>
<proteinExistence type="inferred from homology"/>
<dbReference type="NCBIfam" id="NF003802">
    <property type="entry name" value="PRK05388.1"/>
    <property type="match status" value="1"/>
</dbReference>
<dbReference type="GO" id="GO:0005737">
    <property type="term" value="C:cytoplasm"/>
    <property type="evidence" value="ECO:0007669"/>
    <property type="project" value="UniProtKB-SubCell"/>
</dbReference>
<feature type="site" description="Involved in the stabilization of negative charge on the oxyanion by the formation of the oxyanion hole" evidence="6">
    <location>
        <position position="111"/>
    </location>
</feature>
<feature type="binding site" evidence="6">
    <location>
        <position position="259"/>
    </location>
    <ligand>
        <name>substrate</name>
    </ligand>
</feature>
<dbReference type="NCBIfam" id="TIGR00120">
    <property type="entry name" value="ArgJ"/>
    <property type="match status" value="1"/>
</dbReference>
<dbReference type="Pfam" id="PF01960">
    <property type="entry name" value="ArgJ"/>
    <property type="match status" value="1"/>
</dbReference>
<dbReference type="GO" id="GO:0004358">
    <property type="term" value="F:L-glutamate N-acetyltransferase activity, acting on acetyl-L-ornithine as donor"/>
    <property type="evidence" value="ECO:0007669"/>
    <property type="project" value="UniProtKB-UniRule"/>
</dbReference>
<keyword evidence="8" id="KW-1185">Reference proteome</keyword>
<accession>A0A975BIA5</accession>
<dbReference type="Gene3D" id="3.10.20.340">
    <property type="entry name" value="ArgJ beta chain, C-terminal domain"/>
    <property type="match status" value="1"/>
</dbReference>
<keyword evidence="6" id="KW-0028">Amino-acid biosynthesis</keyword>